<dbReference type="Gene3D" id="3.40.30.10">
    <property type="entry name" value="Glutaredoxin"/>
    <property type="match status" value="1"/>
</dbReference>
<dbReference type="PROSITE" id="PS50404">
    <property type="entry name" value="GST_NTER"/>
    <property type="match status" value="1"/>
</dbReference>
<dbReference type="SFLD" id="SFLDS00019">
    <property type="entry name" value="Glutathione_Transferase_(cytos"/>
    <property type="match status" value="1"/>
</dbReference>
<accession>A0ABU6JI05</accession>
<dbReference type="SUPFAM" id="SSF52833">
    <property type="entry name" value="Thioredoxin-like"/>
    <property type="match status" value="1"/>
</dbReference>
<dbReference type="InterPro" id="IPR005955">
    <property type="entry name" value="GST_Zeta"/>
</dbReference>
<proteinExistence type="inferred from homology"/>
<protein>
    <submittedName>
        <fullName evidence="4">Maleylacetoacetate isomerase</fullName>
        <ecNumber evidence="4">5.2.1.2</ecNumber>
    </submittedName>
</protein>
<keyword evidence="4" id="KW-0413">Isomerase</keyword>
<feature type="domain" description="GST N-terminal" evidence="2">
    <location>
        <begin position="1"/>
        <end position="82"/>
    </location>
</feature>
<keyword evidence="5" id="KW-1185">Reference proteome</keyword>
<dbReference type="SUPFAM" id="SSF47616">
    <property type="entry name" value="GST C-terminal domain-like"/>
    <property type="match status" value="1"/>
</dbReference>
<dbReference type="NCBIfam" id="TIGR01262">
    <property type="entry name" value="maiA"/>
    <property type="match status" value="1"/>
</dbReference>
<dbReference type="SFLD" id="SFLDG00358">
    <property type="entry name" value="Main_(cytGST)"/>
    <property type="match status" value="1"/>
</dbReference>
<dbReference type="GO" id="GO:0016034">
    <property type="term" value="F:maleylacetoacetate isomerase activity"/>
    <property type="evidence" value="ECO:0007669"/>
    <property type="project" value="UniProtKB-EC"/>
</dbReference>
<dbReference type="RefSeq" id="WP_326509773.1">
    <property type="nucleotide sequence ID" value="NZ_JAWIIV010000044.1"/>
</dbReference>
<dbReference type="CDD" id="cd03042">
    <property type="entry name" value="GST_N_Zeta"/>
    <property type="match status" value="1"/>
</dbReference>
<sequence>MKLYSYFRSSASFRVRIALNLKGLSYEYAAVHLVRNGGEQLAQTYRSIHADGLVPALEDDGQLLQQSLAIIEYLDEIHPQPPLLPGTPAGRAYARSLALQIACDIHPLNNLRVLKYLTGTLGVSDEARQQWYRHWVTTGFTSLEARLAADSRTGKLSCGDQPTLADLCLVPQVWNAQRFGIPLDAYPTIMRINDYAMTLDAFALAAPAKQPDAE</sequence>
<dbReference type="CDD" id="cd03191">
    <property type="entry name" value="GST_C_Zeta"/>
    <property type="match status" value="1"/>
</dbReference>
<dbReference type="PANTHER" id="PTHR42673:SF21">
    <property type="entry name" value="GLUTATHIONE S-TRANSFERASE YFCF"/>
    <property type="match status" value="1"/>
</dbReference>
<dbReference type="InterPro" id="IPR010987">
    <property type="entry name" value="Glutathione-S-Trfase_C-like"/>
</dbReference>
<dbReference type="EMBL" id="JAWIIV010000044">
    <property type="protein sequence ID" value="MEC4723150.1"/>
    <property type="molecule type" value="Genomic_DNA"/>
</dbReference>
<dbReference type="Pfam" id="PF13417">
    <property type="entry name" value="GST_N_3"/>
    <property type="match status" value="1"/>
</dbReference>
<dbReference type="PROSITE" id="PS50405">
    <property type="entry name" value="GST_CTER"/>
    <property type="match status" value="1"/>
</dbReference>
<evidence type="ECO:0000313" key="4">
    <source>
        <dbReference type="EMBL" id="MEC4723150.1"/>
    </source>
</evidence>
<evidence type="ECO:0000259" key="2">
    <source>
        <dbReference type="PROSITE" id="PS50404"/>
    </source>
</evidence>
<evidence type="ECO:0000256" key="1">
    <source>
        <dbReference type="ARBA" id="ARBA00010007"/>
    </source>
</evidence>
<dbReference type="InterPro" id="IPR004045">
    <property type="entry name" value="Glutathione_S-Trfase_N"/>
</dbReference>
<dbReference type="Gene3D" id="1.20.1050.10">
    <property type="match status" value="1"/>
</dbReference>
<comment type="similarity">
    <text evidence="1">Belongs to the GST superfamily. Zeta family.</text>
</comment>
<organism evidence="4 5">
    <name type="scientific">Noviherbaspirillum album</name>
    <dbReference type="NCBI Taxonomy" id="3080276"/>
    <lineage>
        <taxon>Bacteria</taxon>
        <taxon>Pseudomonadati</taxon>
        <taxon>Pseudomonadota</taxon>
        <taxon>Betaproteobacteria</taxon>
        <taxon>Burkholderiales</taxon>
        <taxon>Oxalobacteraceae</taxon>
        <taxon>Noviherbaspirillum</taxon>
    </lineage>
</organism>
<dbReference type="InterPro" id="IPR034333">
    <property type="entry name" value="GST_Zeta_N"/>
</dbReference>
<dbReference type="PANTHER" id="PTHR42673">
    <property type="entry name" value="MALEYLACETOACETATE ISOMERASE"/>
    <property type="match status" value="1"/>
</dbReference>
<feature type="domain" description="GST C-terminal" evidence="3">
    <location>
        <begin position="87"/>
        <end position="214"/>
    </location>
</feature>
<comment type="caution">
    <text evidence="4">The sequence shown here is derived from an EMBL/GenBank/DDBJ whole genome shotgun (WGS) entry which is preliminary data.</text>
</comment>
<dbReference type="Proteomes" id="UP001352263">
    <property type="component" value="Unassembled WGS sequence"/>
</dbReference>
<evidence type="ECO:0000313" key="5">
    <source>
        <dbReference type="Proteomes" id="UP001352263"/>
    </source>
</evidence>
<gene>
    <name evidence="4" type="primary">maiA</name>
    <name evidence="4" type="ORF">RY831_28740</name>
</gene>
<dbReference type="InterPro" id="IPR036282">
    <property type="entry name" value="Glutathione-S-Trfase_C_sf"/>
</dbReference>
<dbReference type="InterPro" id="IPR034330">
    <property type="entry name" value="GST_Zeta_C"/>
</dbReference>
<name>A0ABU6JI05_9BURK</name>
<dbReference type="EC" id="5.2.1.2" evidence="4"/>
<dbReference type="InterPro" id="IPR036249">
    <property type="entry name" value="Thioredoxin-like_sf"/>
</dbReference>
<evidence type="ECO:0000259" key="3">
    <source>
        <dbReference type="PROSITE" id="PS50405"/>
    </source>
</evidence>
<reference evidence="4 5" key="1">
    <citation type="submission" date="2023-10" db="EMBL/GenBank/DDBJ databases">
        <title>Noviherbaspirillum sp. CPCC 100848 genome assembly.</title>
        <authorList>
            <person name="Li X.Y."/>
            <person name="Fang X.M."/>
        </authorList>
    </citation>
    <scope>NUCLEOTIDE SEQUENCE [LARGE SCALE GENOMIC DNA]</scope>
    <source>
        <strain evidence="4 5">CPCC 100848</strain>
    </source>
</reference>
<dbReference type="InterPro" id="IPR040079">
    <property type="entry name" value="Glutathione_S-Trfase"/>
</dbReference>